<evidence type="ECO:0000256" key="3">
    <source>
        <dbReference type="ARBA" id="ARBA00022692"/>
    </source>
</evidence>
<gene>
    <name evidence="9 10" type="primary">TPRA1</name>
</gene>
<evidence type="ECO:0000256" key="7">
    <source>
        <dbReference type="SAM" id="Phobius"/>
    </source>
</evidence>
<evidence type="ECO:0000313" key="8">
    <source>
        <dbReference type="Proteomes" id="UP001652624"/>
    </source>
</evidence>
<dbReference type="PANTHER" id="PTHR15876:SF8">
    <property type="entry name" value="TRANSMEMBRANE PROTEIN ADIPOCYTE-ASSOCIATED 1"/>
    <property type="match status" value="1"/>
</dbReference>
<protein>
    <recommendedName>
        <fullName evidence="6">Integral membrane protein GPR175</fullName>
    </recommendedName>
</protein>
<keyword evidence="3 7" id="KW-0812">Transmembrane</keyword>
<feature type="transmembrane region" description="Helical" evidence="7">
    <location>
        <begin position="43"/>
        <end position="63"/>
    </location>
</feature>
<evidence type="ECO:0000256" key="4">
    <source>
        <dbReference type="ARBA" id="ARBA00022989"/>
    </source>
</evidence>
<evidence type="ECO:0000256" key="5">
    <source>
        <dbReference type="ARBA" id="ARBA00023136"/>
    </source>
</evidence>
<evidence type="ECO:0000313" key="9">
    <source>
        <dbReference type="RefSeq" id="XP_060036263.1"/>
    </source>
</evidence>
<dbReference type="RefSeq" id="XP_060036263.1">
    <property type="nucleotide sequence ID" value="XM_060180280.1"/>
</dbReference>
<keyword evidence="4 7" id="KW-1133">Transmembrane helix</keyword>
<proteinExistence type="inferred from homology"/>
<keyword evidence="5 7" id="KW-0472">Membrane</keyword>
<feature type="transmembrane region" description="Helical" evidence="7">
    <location>
        <begin position="256"/>
        <end position="282"/>
    </location>
</feature>
<dbReference type="Pfam" id="PF10160">
    <property type="entry name" value="Tmemb_40"/>
    <property type="match status" value="2"/>
</dbReference>
<dbReference type="Proteomes" id="UP001652624">
    <property type="component" value="Chromosome 21"/>
</dbReference>
<evidence type="ECO:0000256" key="6">
    <source>
        <dbReference type="ARBA" id="ARBA00029849"/>
    </source>
</evidence>
<dbReference type="InterPro" id="IPR018781">
    <property type="entry name" value="TPRA1/CAND2/CAND8"/>
</dbReference>
<name>A0ABM3WI64_ERIEU</name>
<evidence type="ECO:0000256" key="2">
    <source>
        <dbReference type="ARBA" id="ARBA00010125"/>
    </source>
</evidence>
<feature type="transmembrane region" description="Helical" evidence="7">
    <location>
        <begin position="148"/>
        <end position="167"/>
    </location>
</feature>
<organism evidence="8 10">
    <name type="scientific">Erinaceus europaeus</name>
    <name type="common">Western European hedgehog</name>
    <dbReference type="NCBI Taxonomy" id="9365"/>
    <lineage>
        <taxon>Eukaryota</taxon>
        <taxon>Metazoa</taxon>
        <taxon>Chordata</taxon>
        <taxon>Craniata</taxon>
        <taxon>Vertebrata</taxon>
        <taxon>Euteleostomi</taxon>
        <taxon>Mammalia</taxon>
        <taxon>Eutheria</taxon>
        <taxon>Laurasiatheria</taxon>
        <taxon>Eulipotyphla</taxon>
        <taxon>Erinaceidae</taxon>
        <taxon>Erinaceinae</taxon>
        <taxon>Erinaceus</taxon>
    </lineage>
</organism>
<feature type="transmembrane region" description="Helical" evidence="7">
    <location>
        <begin position="179"/>
        <end position="201"/>
    </location>
</feature>
<dbReference type="RefSeq" id="XP_060036264.1">
    <property type="nucleotide sequence ID" value="XM_060180281.1"/>
</dbReference>
<accession>A0ABM3WI64</accession>
<dbReference type="PANTHER" id="PTHR15876">
    <property type="entry name" value="TRANSMEMBRANE PROTEIN ADIPOCYTE-ASSOCIATED 1"/>
    <property type="match status" value="1"/>
</dbReference>
<feature type="transmembrane region" description="Helical" evidence="7">
    <location>
        <begin position="221"/>
        <end position="244"/>
    </location>
</feature>
<reference evidence="9 10" key="1">
    <citation type="submission" date="2025-05" db="UniProtKB">
        <authorList>
            <consortium name="RefSeq"/>
        </authorList>
    </citation>
    <scope>IDENTIFICATION</scope>
</reference>
<feature type="transmembrane region" description="Helical" evidence="7">
    <location>
        <begin position="294"/>
        <end position="312"/>
    </location>
</feature>
<dbReference type="GeneID" id="103116912"/>
<sequence>MGGLEEEAWANGSTAQPAPQAPNISAPHRCLLLLYEDIGSSRVRYWDLLLLVPNVFFFTFLLWKLPLARAKIRVTSSPIFTTFYILDREKLREGEIERQRETPADLLHDASSLQVFVVALVGIARAVVSMTVSTSDAATVADKILWEITRFFLLAIELSVVILGLAFGHLESKSSIKWVLAITTVLSLAYSVTQGTLEILYPDSHLSAEDFNIYGHGGRQFWLVSSCCFFLVYTLVVLLPRTPLKARISLPSRRSFYVYAGILALLNLLQGLGSAMLCADIIEGLCCVDATTFLYFSFFAPLIYVAFLRGFFGSEPKILFSYKCQVDETEEPEVHLPQPYAVARREGPEAAGAASTQFDSASGMAYLDDVASMPSHAGSINSTDSERWRAINA</sequence>
<comment type="similarity">
    <text evidence="2">Belongs to the UPF0359 family.</text>
</comment>
<comment type="subcellular location">
    <subcellularLocation>
        <location evidence="1">Membrane</location>
        <topology evidence="1">Multi-pass membrane protein</topology>
    </subcellularLocation>
</comment>
<feature type="transmembrane region" description="Helical" evidence="7">
    <location>
        <begin position="106"/>
        <end position="128"/>
    </location>
</feature>
<evidence type="ECO:0000256" key="1">
    <source>
        <dbReference type="ARBA" id="ARBA00004141"/>
    </source>
</evidence>
<evidence type="ECO:0000313" key="10">
    <source>
        <dbReference type="RefSeq" id="XP_060036264.1"/>
    </source>
</evidence>
<keyword evidence="8" id="KW-1185">Reference proteome</keyword>